<keyword evidence="4 6" id="KW-0862">Zinc</keyword>
<organism evidence="9 10">
    <name type="scientific">Mycoplasma marinum</name>
    <dbReference type="NCBI Taxonomy" id="1937190"/>
    <lineage>
        <taxon>Bacteria</taxon>
        <taxon>Bacillati</taxon>
        <taxon>Mycoplasmatota</taxon>
        <taxon>Mollicutes</taxon>
        <taxon>Mycoplasmataceae</taxon>
        <taxon>Mycoplasma</taxon>
    </lineage>
</organism>
<feature type="domain" description="Oligopeptidase F N-terminal" evidence="8">
    <location>
        <begin position="120"/>
        <end position="182"/>
    </location>
</feature>
<sequence length="610" mass="71375">MSQAKEYKKYEDVEKKYTWDLETILEGKTYECWFELAVEKFKNIIKNKDVKFKTEKKYLSSLKDDDEFGMIMNKIQNYLMNNFNKNISDPKSKQMLEKFEFEMFKLEKEFGSEVNRMFQNEKNLLKWAEKPAFANYKKSILGTLEQKKHKLSNEVETFLTESSRAKISAASTFAIITDSELDYGYATSSKGKKIKITSANRAKLMKHSDEKVRKSTMKNYSKGYLNHKQSLSNLLFQHFKEVTVMSKMRKYDSAVLSQISGDKADEKLLETLYGAVQENKDVFKKYNAAKKRFFKAKFNKTYKKWDTSLPLVKVKSEYTVEEAKEMILEALKPMGEKYNAVVKEAFNDRWIDYMSVKNKRSGAYSIGGSYGLSKKYILMNWNGELRSVSTLAHEMGHSMHSYLSDEKQPYSLSAYPIFLAEIASIFNELMLKDHLLKTSTNDELKFDLLESAITSFDGTIMRQAMWSNYEFDLLRAIEEGKPMSSYESISKLYYENARKYSTKSNEKFKADEQWASIMVPHYYYGFYMYKYAIGYTVATVFFQRYKKDGVVALQNYIDEFLSAGARDWPIQILKDAGIDLYDKNIYKEAFNSLETFIDEYIKIGNKIFKK</sequence>
<dbReference type="InterPro" id="IPR045090">
    <property type="entry name" value="Pept_M3A_M3B"/>
</dbReference>
<dbReference type="PANTHER" id="PTHR11804:SF84">
    <property type="entry name" value="SACCHAROLYSIN"/>
    <property type="match status" value="1"/>
</dbReference>
<dbReference type="InterPro" id="IPR004438">
    <property type="entry name" value="Peptidase_M3B"/>
</dbReference>
<dbReference type="Proteomes" id="UP000294192">
    <property type="component" value="Unassembled WGS sequence"/>
</dbReference>
<dbReference type="InterPro" id="IPR042088">
    <property type="entry name" value="OligoPept_F_C"/>
</dbReference>
<dbReference type="SUPFAM" id="SSF55486">
    <property type="entry name" value="Metalloproteases ('zincins'), catalytic domain"/>
    <property type="match status" value="1"/>
</dbReference>
<keyword evidence="1 6" id="KW-0645">Protease</keyword>
<dbReference type="Pfam" id="PF08439">
    <property type="entry name" value="Peptidase_M3_N"/>
    <property type="match status" value="1"/>
</dbReference>
<evidence type="ECO:0000256" key="1">
    <source>
        <dbReference type="ARBA" id="ARBA00022670"/>
    </source>
</evidence>
<dbReference type="EMBL" id="PSZO01000002">
    <property type="protein sequence ID" value="TCG11867.1"/>
    <property type="molecule type" value="Genomic_DNA"/>
</dbReference>
<dbReference type="EC" id="3.4.24.-" evidence="6"/>
<evidence type="ECO:0000313" key="10">
    <source>
        <dbReference type="Proteomes" id="UP000294192"/>
    </source>
</evidence>
<dbReference type="OrthoDB" id="9766487at2"/>
<dbReference type="PANTHER" id="PTHR11804">
    <property type="entry name" value="PROTEASE M3 THIMET OLIGOPEPTIDASE-RELATED"/>
    <property type="match status" value="1"/>
</dbReference>
<evidence type="ECO:0000256" key="2">
    <source>
        <dbReference type="ARBA" id="ARBA00022723"/>
    </source>
</evidence>
<keyword evidence="2 6" id="KW-0479">Metal-binding</keyword>
<evidence type="ECO:0000256" key="5">
    <source>
        <dbReference type="ARBA" id="ARBA00023049"/>
    </source>
</evidence>
<dbReference type="Gene3D" id="1.10.287.830">
    <property type="entry name" value="putative peptidase helix hairpin domain like"/>
    <property type="match status" value="1"/>
</dbReference>
<comment type="caution">
    <text evidence="9">The sequence shown here is derived from an EMBL/GenBank/DDBJ whole genome shotgun (WGS) entry which is preliminary data.</text>
</comment>
<gene>
    <name evidence="9" type="primary">pepF</name>
    <name evidence="9" type="ORF">C4B24_00520</name>
</gene>
<evidence type="ECO:0000256" key="4">
    <source>
        <dbReference type="ARBA" id="ARBA00022833"/>
    </source>
</evidence>
<evidence type="ECO:0000256" key="3">
    <source>
        <dbReference type="ARBA" id="ARBA00022801"/>
    </source>
</evidence>
<dbReference type="RefSeq" id="WP_131598298.1">
    <property type="nucleotide sequence ID" value="NZ_PSZO01000002.1"/>
</dbReference>
<dbReference type="CDD" id="cd09608">
    <property type="entry name" value="M3B_PepF"/>
    <property type="match status" value="1"/>
</dbReference>
<evidence type="ECO:0000256" key="6">
    <source>
        <dbReference type="RuleBase" id="RU368091"/>
    </source>
</evidence>
<dbReference type="Gene3D" id="1.20.140.70">
    <property type="entry name" value="Oligopeptidase f, N-terminal domain"/>
    <property type="match status" value="1"/>
</dbReference>
<name>A0A4R0XXU5_9MOLU</name>
<proteinExistence type="inferred from homology"/>
<comment type="cofactor">
    <cofactor evidence="6">
        <name>Zn(2+)</name>
        <dbReference type="ChEBI" id="CHEBI:29105"/>
    </cofactor>
    <text evidence="6">Binds 1 zinc ion.</text>
</comment>
<dbReference type="InterPro" id="IPR013647">
    <property type="entry name" value="OligopepF_N_dom"/>
</dbReference>
<keyword evidence="5 6" id="KW-0482">Metalloprotease</keyword>
<keyword evidence="3 6" id="KW-0378">Hydrolase</keyword>
<dbReference type="GO" id="GO:0006508">
    <property type="term" value="P:proteolysis"/>
    <property type="evidence" value="ECO:0007669"/>
    <property type="project" value="UniProtKB-KW"/>
</dbReference>
<dbReference type="GO" id="GO:0004222">
    <property type="term" value="F:metalloendopeptidase activity"/>
    <property type="evidence" value="ECO:0007669"/>
    <property type="project" value="UniProtKB-UniRule"/>
</dbReference>
<reference evidence="9 10" key="1">
    <citation type="submission" date="2018-02" db="EMBL/GenBank/DDBJ databases">
        <title>Mycoplasma marinum and Mycoplasma todarodis sp. nov., moderately halophilic and psychrotolerant mycoplasmas isolated from cephalopods.</title>
        <authorList>
            <person name="Viver T."/>
        </authorList>
    </citation>
    <scope>NUCLEOTIDE SEQUENCE [LARGE SCALE GENOMIC DNA]</scope>
    <source>
        <strain evidence="9 10">PE</strain>
    </source>
</reference>
<dbReference type="AlphaFoldDB" id="A0A4R0XXU5"/>
<comment type="similarity">
    <text evidence="6">Belongs to the peptidase M3B family.</text>
</comment>
<dbReference type="InterPro" id="IPR001567">
    <property type="entry name" value="Pept_M3A_M3B_dom"/>
</dbReference>
<dbReference type="Gene3D" id="1.10.1370.20">
    <property type="entry name" value="Oligoendopeptidase f, C-terminal domain"/>
    <property type="match status" value="1"/>
</dbReference>
<dbReference type="GO" id="GO:0046872">
    <property type="term" value="F:metal ion binding"/>
    <property type="evidence" value="ECO:0007669"/>
    <property type="project" value="UniProtKB-UniRule"/>
</dbReference>
<evidence type="ECO:0000313" key="9">
    <source>
        <dbReference type="EMBL" id="TCG11867.1"/>
    </source>
</evidence>
<evidence type="ECO:0000259" key="7">
    <source>
        <dbReference type="Pfam" id="PF01432"/>
    </source>
</evidence>
<feature type="domain" description="Peptidase M3A/M3B catalytic" evidence="7">
    <location>
        <begin position="204"/>
        <end position="590"/>
    </location>
</feature>
<dbReference type="GO" id="GO:0006518">
    <property type="term" value="P:peptide metabolic process"/>
    <property type="evidence" value="ECO:0007669"/>
    <property type="project" value="TreeGrafter"/>
</dbReference>
<keyword evidence="10" id="KW-1185">Reference proteome</keyword>
<comment type="function">
    <text evidence="6">Has oligopeptidase activity and degrades a variety of small bioactive peptides.</text>
</comment>
<accession>A0A4R0XXU5</accession>
<dbReference type="Pfam" id="PF01432">
    <property type="entry name" value="Peptidase_M3"/>
    <property type="match status" value="1"/>
</dbReference>
<protein>
    <recommendedName>
        <fullName evidence="6">Oligopeptidase F</fullName>
        <ecNumber evidence="6">3.4.24.-</ecNumber>
    </recommendedName>
</protein>
<dbReference type="NCBIfam" id="TIGR00181">
    <property type="entry name" value="pepF"/>
    <property type="match status" value="1"/>
</dbReference>
<evidence type="ECO:0000259" key="8">
    <source>
        <dbReference type="Pfam" id="PF08439"/>
    </source>
</evidence>